<evidence type="ECO:0000259" key="10">
    <source>
        <dbReference type="PROSITE" id="PS50110"/>
    </source>
</evidence>
<dbReference type="PROSITE" id="PS50110">
    <property type="entry name" value="RESPONSE_REGULATORY"/>
    <property type="match status" value="1"/>
</dbReference>
<dbReference type="InterPro" id="IPR009057">
    <property type="entry name" value="Homeodomain-like_sf"/>
</dbReference>
<feature type="domain" description="Response regulatory" evidence="10">
    <location>
        <begin position="3"/>
        <end position="120"/>
    </location>
</feature>
<evidence type="ECO:0000256" key="8">
    <source>
        <dbReference type="PROSITE-ProRule" id="PRU00169"/>
    </source>
</evidence>
<dbReference type="RefSeq" id="WP_341414221.1">
    <property type="nucleotide sequence ID" value="NZ_JBBPCC010000002.1"/>
</dbReference>
<keyword evidence="12" id="KW-1185">Reference proteome</keyword>
<keyword evidence="3 8" id="KW-0597">Phosphoprotein</keyword>
<accession>A0ABU9DE74</accession>
<dbReference type="PANTHER" id="PTHR42713:SF3">
    <property type="entry name" value="TRANSCRIPTIONAL REGULATORY PROTEIN HPTR"/>
    <property type="match status" value="1"/>
</dbReference>
<evidence type="ECO:0000256" key="7">
    <source>
        <dbReference type="ARBA" id="ARBA00023163"/>
    </source>
</evidence>
<dbReference type="InterPro" id="IPR018062">
    <property type="entry name" value="HTH_AraC-typ_CS"/>
</dbReference>
<comment type="subcellular location">
    <subcellularLocation>
        <location evidence="1">Cytoplasm</location>
    </subcellularLocation>
</comment>
<dbReference type="Proteomes" id="UP001469365">
    <property type="component" value="Unassembled WGS sequence"/>
</dbReference>
<dbReference type="PANTHER" id="PTHR42713">
    <property type="entry name" value="HISTIDINE KINASE-RELATED"/>
    <property type="match status" value="1"/>
</dbReference>
<protein>
    <submittedName>
        <fullName evidence="11">Response regulator transcription factor</fullName>
    </submittedName>
</protein>
<evidence type="ECO:0000256" key="4">
    <source>
        <dbReference type="ARBA" id="ARBA00023012"/>
    </source>
</evidence>
<keyword evidence="7" id="KW-0804">Transcription</keyword>
<evidence type="ECO:0000256" key="1">
    <source>
        <dbReference type="ARBA" id="ARBA00004496"/>
    </source>
</evidence>
<name>A0ABU9DE74_9BACL</name>
<dbReference type="InterPro" id="IPR051552">
    <property type="entry name" value="HptR"/>
</dbReference>
<dbReference type="Gene3D" id="3.40.50.2300">
    <property type="match status" value="1"/>
</dbReference>
<dbReference type="EMBL" id="JBBPCC010000002">
    <property type="protein sequence ID" value="MEK8127163.1"/>
    <property type="molecule type" value="Genomic_DNA"/>
</dbReference>
<organism evidence="11 12">
    <name type="scientific">Paenibacillus filicis</name>
    <dbReference type="NCBI Taxonomy" id="669464"/>
    <lineage>
        <taxon>Bacteria</taxon>
        <taxon>Bacillati</taxon>
        <taxon>Bacillota</taxon>
        <taxon>Bacilli</taxon>
        <taxon>Bacillales</taxon>
        <taxon>Paenibacillaceae</taxon>
        <taxon>Paenibacillus</taxon>
    </lineage>
</organism>
<dbReference type="Pfam" id="PF12833">
    <property type="entry name" value="HTH_18"/>
    <property type="match status" value="1"/>
</dbReference>
<dbReference type="SMART" id="SM00342">
    <property type="entry name" value="HTH_ARAC"/>
    <property type="match status" value="1"/>
</dbReference>
<dbReference type="Gene3D" id="1.10.10.60">
    <property type="entry name" value="Homeodomain-like"/>
    <property type="match status" value="2"/>
</dbReference>
<dbReference type="PRINTS" id="PR00032">
    <property type="entry name" value="HTHARAC"/>
</dbReference>
<dbReference type="InterPro" id="IPR001789">
    <property type="entry name" value="Sig_transdc_resp-reg_receiver"/>
</dbReference>
<keyword evidence="6" id="KW-0238">DNA-binding</keyword>
<evidence type="ECO:0000313" key="12">
    <source>
        <dbReference type="Proteomes" id="UP001469365"/>
    </source>
</evidence>
<keyword evidence="2" id="KW-0963">Cytoplasm</keyword>
<comment type="caution">
    <text evidence="11">The sequence shown here is derived from an EMBL/GenBank/DDBJ whole genome shotgun (WGS) entry which is preliminary data.</text>
</comment>
<keyword evidence="5" id="KW-0805">Transcription regulation</keyword>
<evidence type="ECO:0000256" key="2">
    <source>
        <dbReference type="ARBA" id="ARBA00022490"/>
    </source>
</evidence>
<dbReference type="Pfam" id="PF00072">
    <property type="entry name" value="Response_reg"/>
    <property type="match status" value="1"/>
</dbReference>
<dbReference type="InterPro" id="IPR018060">
    <property type="entry name" value="HTH_AraC"/>
</dbReference>
<dbReference type="PROSITE" id="PS01124">
    <property type="entry name" value="HTH_ARAC_FAMILY_2"/>
    <property type="match status" value="1"/>
</dbReference>
<feature type="domain" description="HTH araC/xylS-type" evidence="9">
    <location>
        <begin position="436"/>
        <end position="534"/>
    </location>
</feature>
<reference evidence="11 12" key="1">
    <citation type="submission" date="2024-04" db="EMBL/GenBank/DDBJ databases">
        <title>draft genome sequnece of Paenibacillus filicis.</title>
        <authorList>
            <person name="Kim D.-U."/>
        </authorList>
    </citation>
    <scope>NUCLEOTIDE SEQUENCE [LARGE SCALE GENOMIC DNA]</scope>
    <source>
        <strain evidence="11 12">KACC14197</strain>
    </source>
</reference>
<keyword evidence="4" id="KW-0902">Two-component regulatory system</keyword>
<dbReference type="SUPFAM" id="SSF46689">
    <property type="entry name" value="Homeodomain-like"/>
    <property type="match status" value="2"/>
</dbReference>
<proteinExistence type="predicted"/>
<dbReference type="SMART" id="SM00448">
    <property type="entry name" value="REC"/>
    <property type="match status" value="1"/>
</dbReference>
<dbReference type="InterPro" id="IPR011006">
    <property type="entry name" value="CheY-like_superfamily"/>
</dbReference>
<evidence type="ECO:0000256" key="6">
    <source>
        <dbReference type="ARBA" id="ARBA00023125"/>
    </source>
</evidence>
<dbReference type="InterPro" id="IPR020449">
    <property type="entry name" value="Tscrpt_reg_AraC-type_HTH"/>
</dbReference>
<evidence type="ECO:0000256" key="3">
    <source>
        <dbReference type="ARBA" id="ARBA00022553"/>
    </source>
</evidence>
<evidence type="ECO:0000313" key="11">
    <source>
        <dbReference type="EMBL" id="MEK8127163.1"/>
    </source>
</evidence>
<sequence>MWRILIIDDDFQVLDGMRKSIPWEQLGAEWVGEAMDGEEGLAVIRETKPDIVITDIYMPVMNGLDMIEQLRGEQFAGEVIILSGYSDFQYARQALRLQVSDYLSKPVTMEELRTVLERVIQELEARELKQLEQEEVRRRLMMYEPFVQKEWLKSVFTGTFERSVADESLKLSGRAYWRERNHLVMGIELMSTVRISKVSLTDWNLFRFALANVVRELLADHWPEAEFVELHSHHAAIIFHLNRDRSWNDAIRDIRRMSERITDCVQMYLKLEIRTGFGSVTEDWKEISNSTEEAFLDLLQQTMVFEPGHAGALPAGSKVAIRPIKFYQELAEAIVYSKGQTTDALIDGYVSQLSEMPSITPAYLQYLCTELWTILAYSLYSTGIVLDELFPDNAVPQEISRMTTPAELEQWLKEKIRIIATSRGWSENSRHKDAVEFMIQYAHSHYPEEISLEDLSKHLYLSRNYLNQIFKKATGETFTNYVIRVRMEKAKALMLEGKHMIYEIAEKVGYKNVPYFSSNFKKYYGVNPSELAKK</sequence>
<dbReference type="CDD" id="cd17536">
    <property type="entry name" value="REC_YesN-like"/>
    <property type="match status" value="1"/>
</dbReference>
<dbReference type="SUPFAM" id="SSF52172">
    <property type="entry name" value="CheY-like"/>
    <property type="match status" value="1"/>
</dbReference>
<dbReference type="PROSITE" id="PS00041">
    <property type="entry name" value="HTH_ARAC_FAMILY_1"/>
    <property type="match status" value="1"/>
</dbReference>
<gene>
    <name evidence="11" type="ORF">WMW72_04475</name>
</gene>
<evidence type="ECO:0000259" key="9">
    <source>
        <dbReference type="PROSITE" id="PS01124"/>
    </source>
</evidence>
<feature type="modified residue" description="4-aspartylphosphate" evidence="8">
    <location>
        <position position="55"/>
    </location>
</feature>
<evidence type="ECO:0000256" key="5">
    <source>
        <dbReference type="ARBA" id="ARBA00023015"/>
    </source>
</evidence>